<dbReference type="PANTHER" id="PTHR47756">
    <property type="entry name" value="BLL6612 PROTEIN-RELATED"/>
    <property type="match status" value="1"/>
</dbReference>
<evidence type="ECO:0000259" key="1">
    <source>
        <dbReference type="Pfam" id="PF04542"/>
    </source>
</evidence>
<dbReference type="AlphaFoldDB" id="A0A3S8U2G7"/>
<evidence type="ECO:0000259" key="3">
    <source>
        <dbReference type="Pfam" id="PF20239"/>
    </source>
</evidence>
<dbReference type="InterPro" id="IPR013324">
    <property type="entry name" value="RNA_pol_sigma_r3/r4-like"/>
</dbReference>
<dbReference type="SUPFAM" id="SSF88946">
    <property type="entry name" value="Sigma2 domain of RNA polymerase sigma factors"/>
    <property type="match status" value="1"/>
</dbReference>
<dbReference type="InterPro" id="IPR036388">
    <property type="entry name" value="WH-like_DNA-bd_sf"/>
</dbReference>
<dbReference type="Pfam" id="PF08281">
    <property type="entry name" value="Sigma70_r4_2"/>
    <property type="match status" value="1"/>
</dbReference>
<dbReference type="PANTHER" id="PTHR47756:SF2">
    <property type="entry name" value="BLL6612 PROTEIN"/>
    <property type="match status" value="1"/>
</dbReference>
<name>A0A3S8U2G7_9RHOB</name>
<feature type="domain" description="DUF6596" evidence="3">
    <location>
        <begin position="180"/>
        <end position="279"/>
    </location>
</feature>
<organism evidence="4 5">
    <name type="scientific">Tabrizicola piscis</name>
    <dbReference type="NCBI Taxonomy" id="2494374"/>
    <lineage>
        <taxon>Bacteria</taxon>
        <taxon>Pseudomonadati</taxon>
        <taxon>Pseudomonadota</taxon>
        <taxon>Alphaproteobacteria</taxon>
        <taxon>Rhodobacterales</taxon>
        <taxon>Paracoccaceae</taxon>
        <taxon>Tabrizicola</taxon>
    </lineage>
</organism>
<dbReference type="GO" id="GO:0006352">
    <property type="term" value="P:DNA-templated transcription initiation"/>
    <property type="evidence" value="ECO:0007669"/>
    <property type="project" value="InterPro"/>
</dbReference>
<dbReference type="Proteomes" id="UP000282002">
    <property type="component" value="Chromosome"/>
</dbReference>
<evidence type="ECO:0000313" key="4">
    <source>
        <dbReference type="EMBL" id="AZL57765.1"/>
    </source>
</evidence>
<evidence type="ECO:0000313" key="5">
    <source>
        <dbReference type="Proteomes" id="UP000282002"/>
    </source>
</evidence>
<dbReference type="InterPro" id="IPR046531">
    <property type="entry name" value="DUF6596"/>
</dbReference>
<dbReference type="InterPro" id="IPR013249">
    <property type="entry name" value="RNA_pol_sigma70_r4_t2"/>
</dbReference>
<dbReference type="GO" id="GO:0016987">
    <property type="term" value="F:sigma factor activity"/>
    <property type="evidence" value="ECO:0007669"/>
    <property type="project" value="InterPro"/>
</dbReference>
<feature type="domain" description="RNA polymerase sigma factor 70 region 4 type 2" evidence="2">
    <location>
        <begin position="114"/>
        <end position="162"/>
    </location>
</feature>
<reference evidence="4 5" key="1">
    <citation type="submission" date="2018-12" db="EMBL/GenBank/DDBJ databases">
        <title>Complete genome sequencing of Tabrizicola sp. K13M18.</title>
        <authorList>
            <person name="Bae J.-W."/>
        </authorList>
    </citation>
    <scope>NUCLEOTIDE SEQUENCE [LARGE SCALE GENOMIC DNA]</scope>
    <source>
        <strain evidence="4 5">K13M18</strain>
    </source>
</reference>
<protein>
    <submittedName>
        <fullName evidence="4">RNA polymerase sigma factor</fullName>
    </submittedName>
</protein>
<dbReference type="EMBL" id="CP034328">
    <property type="protein sequence ID" value="AZL57765.1"/>
    <property type="molecule type" value="Genomic_DNA"/>
</dbReference>
<sequence length="410" mass="45452">MTAAASTPVEAIWRKERRRVLATLIRVLGSFDAAEDACQEAFVVAARTWPQTGVPANPYSWLVSTGRFRMIDTWRRRARLAAALPDMARLMETAVYTPETATIRDDELRLFFTCCHPTLPPDAQIALTLREVGGLTTEEVARAFLTSASTMAQRIVRAKARIRDEQIPYCVPEQSEYPARLETVLRVVYLIFNEGYTATSGRSLTRSDLCLEAIRLTRLLKELVEDPEVSGLLALMLLHEARRATRVDENGDIVLLEDQDRSRWDRAGITVAQSLIEEAFRRRSVGSYTLQAAIAAVHANAPTFDETDWPRIVALYDALVEADPSPVVDLNRAIAVGMRDGPGTGLERVDAVLAAMGLATYAPAHAARATFLSKLGHQAEAQKAYAQASALASHPAERRAYDQRSNQLYR</sequence>
<dbReference type="SUPFAM" id="SSF88659">
    <property type="entry name" value="Sigma3 and sigma4 domains of RNA polymerase sigma factors"/>
    <property type="match status" value="1"/>
</dbReference>
<dbReference type="Gene3D" id="1.10.10.10">
    <property type="entry name" value="Winged helix-like DNA-binding domain superfamily/Winged helix DNA-binding domain"/>
    <property type="match status" value="1"/>
</dbReference>
<dbReference type="RefSeq" id="WP_125323966.1">
    <property type="nucleotide sequence ID" value="NZ_CP034328.1"/>
</dbReference>
<dbReference type="KEGG" id="taw:EI545_02240"/>
<dbReference type="NCBIfam" id="TIGR02937">
    <property type="entry name" value="sigma70-ECF"/>
    <property type="match status" value="1"/>
</dbReference>
<dbReference type="Pfam" id="PF20239">
    <property type="entry name" value="DUF6596"/>
    <property type="match status" value="1"/>
</dbReference>
<dbReference type="InterPro" id="IPR014284">
    <property type="entry name" value="RNA_pol_sigma-70_dom"/>
</dbReference>
<feature type="domain" description="RNA polymerase sigma-70 region 2" evidence="1">
    <location>
        <begin position="14"/>
        <end position="79"/>
    </location>
</feature>
<gene>
    <name evidence="4" type="ORF">EI545_02240</name>
</gene>
<dbReference type="Pfam" id="PF04542">
    <property type="entry name" value="Sigma70_r2"/>
    <property type="match status" value="1"/>
</dbReference>
<proteinExistence type="predicted"/>
<dbReference type="GO" id="GO:0003677">
    <property type="term" value="F:DNA binding"/>
    <property type="evidence" value="ECO:0007669"/>
    <property type="project" value="InterPro"/>
</dbReference>
<accession>A0A3S8U2G7</accession>
<dbReference type="Gene3D" id="1.10.1740.10">
    <property type="match status" value="1"/>
</dbReference>
<dbReference type="OrthoDB" id="9780299at2"/>
<dbReference type="InterPro" id="IPR007627">
    <property type="entry name" value="RNA_pol_sigma70_r2"/>
</dbReference>
<keyword evidence="5" id="KW-1185">Reference proteome</keyword>
<evidence type="ECO:0000259" key="2">
    <source>
        <dbReference type="Pfam" id="PF08281"/>
    </source>
</evidence>
<dbReference type="InterPro" id="IPR013325">
    <property type="entry name" value="RNA_pol_sigma_r2"/>
</dbReference>